<dbReference type="PANTHER" id="PTHR43280:SF32">
    <property type="entry name" value="TRANSCRIPTIONAL REGULATORY PROTEIN"/>
    <property type="match status" value="1"/>
</dbReference>
<dbReference type="RefSeq" id="WP_124910500.1">
    <property type="nucleotide sequence ID" value="NZ_RQJP01000007.1"/>
</dbReference>
<dbReference type="InterPro" id="IPR009057">
    <property type="entry name" value="Homeodomain-like_sf"/>
</dbReference>
<reference evidence="5 6" key="1">
    <citation type="submission" date="2018-11" db="EMBL/GenBank/DDBJ databases">
        <authorList>
            <person name="Zhou Z."/>
            <person name="Wang G."/>
        </authorList>
    </citation>
    <scope>NUCLEOTIDE SEQUENCE [LARGE SCALE GENOMIC DNA]</scope>
    <source>
        <strain evidence="5 6">KCTC42998</strain>
    </source>
</reference>
<evidence type="ECO:0000256" key="1">
    <source>
        <dbReference type="ARBA" id="ARBA00023015"/>
    </source>
</evidence>
<evidence type="ECO:0000313" key="5">
    <source>
        <dbReference type="EMBL" id="RRB10490.1"/>
    </source>
</evidence>
<keyword evidence="6" id="KW-1185">Reference proteome</keyword>
<proteinExistence type="predicted"/>
<dbReference type="GO" id="GO:0043565">
    <property type="term" value="F:sequence-specific DNA binding"/>
    <property type="evidence" value="ECO:0007669"/>
    <property type="project" value="InterPro"/>
</dbReference>
<dbReference type="AlphaFoldDB" id="A0A3P1CB80"/>
<keyword evidence="3" id="KW-0804">Transcription</keyword>
<dbReference type="Pfam" id="PF12833">
    <property type="entry name" value="HTH_18"/>
    <property type="match status" value="1"/>
</dbReference>
<evidence type="ECO:0000313" key="6">
    <source>
        <dbReference type="Proteomes" id="UP000274271"/>
    </source>
</evidence>
<keyword evidence="2" id="KW-0238">DNA-binding</keyword>
<name>A0A3P1CB80_9BACT</name>
<protein>
    <submittedName>
        <fullName evidence="5">AraC family transcriptional regulator</fullName>
    </submittedName>
</protein>
<dbReference type="OrthoDB" id="956952at2"/>
<evidence type="ECO:0000259" key="4">
    <source>
        <dbReference type="PROSITE" id="PS01124"/>
    </source>
</evidence>
<evidence type="ECO:0000256" key="2">
    <source>
        <dbReference type="ARBA" id="ARBA00023125"/>
    </source>
</evidence>
<organism evidence="5 6">
    <name type="scientific">Larkinella knui</name>
    <dbReference type="NCBI Taxonomy" id="2025310"/>
    <lineage>
        <taxon>Bacteria</taxon>
        <taxon>Pseudomonadati</taxon>
        <taxon>Bacteroidota</taxon>
        <taxon>Cytophagia</taxon>
        <taxon>Cytophagales</taxon>
        <taxon>Spirosomataceae</taxon>
        <taxon>Larkinella</taxon>
    </lineage>
</organism>
<comment type="caution">
    <text evidence="5">The sequence shown here is derived from an EMBL/GenBank/DDBJ whole genome shotgun (WGS) entry which is preliminary data.</text>
</comment>
<gene>
    <name evidence="5" type="ORF">EHT87_30190</name>
</gene>
<evidence type="ECO:0000256" key="3">
    <source>
        <dbReference type="ARBA" id="ARBA00023163"/>
    </source>
</evidence>
<sequence>MQSAPKNQPTRLYERYRQLIKAHLTDLVKGDAETMLDIEDFADQLCVHPTHLTNTVKAVTGTSACGVFQLEIGHVAKKLLTDRTRTVQEVAMQLDFEPSQFTKWFKRIYGITPKAFRQGQILKS</sequence>
<keyword evidence="1" id="KW-0805">Transcription regulation</keyword>
<dbReference type="InterPro" id="IPR018060">
    <property type="entry name" value="HTH_AraC"/>
</dbReference>
<dbReference type="SMART" id="SM00342">
    <property type="entry name" value="HTH_ARAC"/>
    <property type="match status" value="1"/>
</dbReference>
<dbReference type="GO" id="GO:0003700">
    <property type="term" value="F:DNA-binding transcription factor activity"/>
    <property type="evidence" value="ECO:0007669"/>
    <property type="project" value="InterPro"/>
</dbReference>
<dbReference type="Proteomes" id="UP000274271">
    <property type="component" value="Unassembled WGS sequence"/>
</dbReference>
<dbReference type="EMBL" id="RQJP01000007">
    <property type="protein sequence ID" value="RRB10490.1"/>
    <property type="molecule type" value="Genomic_DNA"/>
</dbReference>
<accession>A0A3P1CB80</accession>
<feature type="domain" description="HTH araC/xylS-type" evidence="4">
    <location>
        <begin position="14"/>
        <end position="119"/>
    </location>
</feature>
<dbReference type="Gene3D" id="1.10.10.60">
    <property type="entry name" value="Homeodomain-like"/>
    <property type="match status" value="1"/>
</dbReference>
<dbReference type="PANTHER" id="PTHR43280">
    <property type="entry name" value="ARAC-FAMILY TRANSCRIPTIONAL REGULATOR"/>
    <property type="match status" value="1"/>
</dbReference>
<dbReference type="SUPFAM" id="SSF46689">
    <property type="entry name" value="Homeodomain-like"/>
    <property type="match status" value="1"/>
</dbReference>
<dbReference type="PROSITE" id="PS01124">
    <property type="entry name" value="HTH_ARAC_FAMILY_2"/>
    <property type="match status" value="1"/>
</dbReference>